<dbReference type="Proteomes" id="UP000192042">
    <property type="component" value="Chromosome I"/>
</dbReference>
<sequence>MTSSLKVPVSHIWKALSLSLLTFTLASGCHHQPFDPTPVVPASSTLPYSAKVKVSEVGTFEVEPGASMGADPQLQSRVSRTIPPLLSTNDPTDWERATVKYLTTRKTFRSVVQEGTADLDLTLRINMYVDPSVGSGFSQIYLAVMDATLSDPRTGRSLMKYSGFGKMPGDEKDKGAMERALHAALRDVFSKMESDKRLLTL</sequence>
<evidence type="ECO:0000256" key="1">
    <source>
        <dbReference type="SAM" id="SignalP"/>
    </source>
</evidence>
<keyword evidence="3" id="KW-1185">Reference proteome</keyword>
<evidence type="ECO:0000313" key="2">
    <source>
        <dbReference type="EMBL" id="SLM48314.1"/>
    </source>
</evidence>
<proteinExistence type="predicted"/>
<accession>A0A1W1I5N9</accession>
<dbReference type="AlphaFoldDB" id="A0A1W1I5N9"/>
<dbReference type="RefSeq" id="WP_080886715.1">
    <property type="nucleotide sequence ID" value="NZ_LT828648.1"/>
</dbReference>
<reference evidence="2 3" key="1">
    <citation type="submission" date="2017-03" db="EMBL/GenBank/DDBJ databases">
        <authorList>
            <person name="Afonso C.L."/>
            <person name="Miller P.J."/>
            <person name="Scott M.A."/>
            <person name="Spackman E."/>
            <person name="Goraichik I."/>
            <person name="Dimitrov K.M."/>
            <person name="Suarez D.L."/>
            <person name="Swayne D.E."/>
        </authorList>
    </citation>
    <scope>NUCLEOTIDE SEQUENCE [LARGE SCALE GENOMIC DNA]</scope>
    <source>
        <strain evidence="2">Genome sequencing of Nitrospira japonica strain NJ11</strain>
    </source>
</reference>
<dbReference type="PROSITE" id="PS51257">
    <property type="entry name" value="PROKAR_LIPOPROTEIN"/>
    <property type="match status" value="1"/>
</dbReference>
<evidence type="ECO:0008006" key="4">
    <source>
        <dbReference type="Google" id="ProtNLM"/>
    </source>
</evidence>
<keyword evidence="1" id="KW-0732">Signal</keyword>
<protein>
    <recommendedName>
        <fullName evidence="4">Lipoprotein</fullName>
    </recommendedName>
</protein>
<feature type="signal peptide" evidence="1">
    <location>
        <begin position="1"/>
        <end position="31"/>
    </location>
</feature>
<organism evidence="2 3">
    <name type="scientific">Nitrospira japonica</name>
    <dbReference type="NCBI Taxonomy" id="1325564"/>
    <lineage>
        <taxon>Bacteria</taxon>
        <taxon>Pseudomonadati</taxon>
        <taxon>Nitrospirota</taxon>
        <taxon>Nitrospiria</taxon>
        <taxon>Nitrospirales</taxon>
        <taxon>Nitrospiraceae</taxon>
        <taxon>Nitrospira</taxon>
    </lineage>
</organism>
<dbReference type="EMBL" id="LT828648">
    <property type="protein sequence ID" value="SLM48314.1"/>
    <property type="molecule type" value="Genomic_DNA"/>
</dbReference>
<gene>
    <name evidence="2" type="ORF">NSJP_2142</name>
</gene>
<evidence type="ECO:0000313" key="3">
    <source>
        <dbReference type="Proteomes" id="UP000192042"/>
    </source>
</evidence>
<feature type="chain" id="PRO_5013026305" description="Lipoprotein" evidence="1">
    <location>
        <begin position="32"/>
        <end position="201"/>
    </location>
</feature>
<name>A0A1W1I5N9_9BACT</name>
<dbReference type="KEGG" id="nja:NSJP_2142"/>